<feature type="compositionally biased region" description="Acidic residues" evidence="1">
    <location>
        <begin position="883"/>
        <end position="900"/>
    </location>
</feature>
<feature type="compositionally biased region" description="Basic and acidic residues" evidence="1">
    <location>
        <begin position="635"/>
        <end position="645"/>
    </location>
</feature>
<reference evidence="2" key="1">
    <citation type="submission" date="2020-12" db="EMBL/GenBank/DDBJ databases">
        <authorList>
            <person name="Iha C."/>
        </authorList>
    </citation>
    <scope>NUCLEOTIDE SEQUENCE</scope>
</reference>
<dbReference type="EMBL" id="CAJHUC010000280">
    <property type="protein sequence ID" value="CAD7694888.1"/>
    <property type="molecule type" value="Genomic_DNA"/>
</dbReference>
<feature type="compositionally biased region" description="Gly residues" evidence="1">
    <location>
        <begin position="623"/>
        <end position="632"/>
    </location>
</feature>
<feature type="compositionally biased region" description="Acidic residues" evidence="1">
    <location>
        <begin position="1052"/>
        <end position="1064"/>
    </location>
</feature>
<dbReference type="InterPro" id="IPR015374">
    <property type="entry name" value="ChAPs"/>
</dbReference>
<feature type="compositionally biased region" description="Basic and acidic residues" evidence="1">
    <location>
        <begin position="689"/>
        <end position="706"/>
    </location>
</feature>
<evidence type="ECO:0000256" key="1">
    <source>
        <dbReference type="SAM" id="MobiDB-lite"/>
    </source>
</evidence>
<dbReference type="SUPFAM" id="SSF48452">
    <property type="entry name" value="TPR-like"/>
    <property type="match status" value="2"/>
</dbReference>
<feature type="region of interest" description="Disordered" evidence="1">
    <location>
        <begin position="799"/>
        <end position="950"/>
    </location>
</feature>
<dbReference type="OrthoDB" id="434695at2759"/>
<dbReference type="Proteomes" id="UP000708148">
    <property type="component" value="Unassembled WGS sequence"/>
</dbReference>
<comment type="caution">
    <text evidence="2">The sequence shown here is derived from an EMBL/GenBank/DDBJ whole genome shotgun (WGS) entry which is preliminary data.</text>
</comment>
<evidence type="ECO:0000313" key="3">
    <source>
        <dbReference type="Proteomes" id="UP000708148"/>
    </source>
</evidence>
<keyword evidence="3" id="KW-1185">Reference proteome</keyword>
<accession>A0A8S1IJU7</accession>
<proteinExistence type="predicted"/>
<dbReference type="Gene3D" id="1.25.40.10">
    <property type="entry name" value="Tetratricopeptide repeat domain"/>
    <property type="match status" value="2"/>
</dbReference>
<sequence length="1378" mass="147456">MAETVRKTPESAESRFGEALASRDEAVASLGAARGLGPPDLCWVQKSVRGILRRRNGDARGYYHWVLGLDVGSSASVAAYFASMAAGVEKGSFLQGLISTRDCSVERGIYCCYDPFSQLDVWCDMCVPGGVAARAVNSAGQLFDVTPEIWKRLHVACFLRSQLYDAATVSSSKAVRHLDPFPTAREESTVLEMLMGLYREGTLAGCLERLHWDRSKGVTAEDADIVAVTVMHYFGKTQRWQQALDFFTRLKHYHPLAAIYIAAVQKKMGDSDAASTTLEAAQGTCSGSDETALTVALGWDRLRRGDVALAEEMAKRALEDDTLVRPAWTLLINCLVQKKEYTAALTALNSMPPPIMDASRKELLFHVIPPTPKGITKPLQPQYHPEIAEFRQISYESRAPATLIQSLPAEVIVPWEPENSAAAPEVAPSHATRAIVRSSFNLLFQIVEGVGWEEFMKVRADIFLVPAPPEDAEGDAEESVTTSGLLRSTSASEIQRILFKEAFVKLDPEPQQKSFTKRISEQLGELVQPITSHLVPKEGGAANQPTNSSAEAGAPSAVPAPSTAATAMDEGTGAVPAGANTEGTANVAEPTAPAATESEEMVQDGQKEAVREATSEVSKAAVGGRGVLGGGHPLKVGEVDGKGGEDGSDGVQEPMTPQGLSGEASRCLEREDERLSVERSANSVPEPGTPRRGDEMGASRDSRSDAGGDVDEDDGLTPETPSSDSKGDEAGSAGVARGGLGVEHSAGAAVDSVPGPQVVQGTAEGGIRDTLIENSSEVDASAHSAGGCATPENAGCGTQVQVGEQGHLPNGEECGNLHMDAMPSSTGSGVPHEGEAQRSDALGASSRFAHPSVQAKESATTWNNESMKLEIRARVKGRRPQDFADDEAGNEADAEDDDDRSCDWSSSPRGRPGHVSELAVESSRDSQDQATGFRRPPRHPVAPGEAPAAPIFKVREWKAGKDRPKDPASITKARVQEVQHIVPHNLKDRVKFFQSLVEEKEMAKVTQPWTVEGRVTRQGSMPMAEFLTLGWAYQSETEASLGNLSPRTSVMDSEDGEPAELEEGTVEGTVSRLIVKRGWHSMDINEWKGPGDGPGHRPAQSVGIPPAGGKGAAGSDPLDGPPLSAGPSAKVEVPDAVPDAAPDGVAEAQGEPHASDEASKHDKTDKSECAAWLDELILALWDDLATYSTLAHFDKKLKSELGMGMAGQILGAEEQLPEPEWKPPLGELTCDSPREAEEGESWGIPTTNQRDWVRRALLCQRLQRHAEAEQAFRVCLARGFNLTALLALSKTYAEQGHCRKALHMLDQVAHFHNGRHEFARDPYTPHSFVHPVGKLVRLLGPEEVKEVAGKCHPLVQHAVEQVLRCQAWGVGGRGSRGG</sequence>
<dbReference type="GO" id="GO:0034044">
    <property type="term" value="C:exomer complex"/>
    <property type="evidence" value="ECO:0007669"/>
    <property type="project" value="TreeGrafter"/>
</dbReference>
<dbReference type="InterPro" id="IPR011990">
    <property type="entry name" value="TPR-like_helical_dom_sf"/>
</dbReference>
<protein>
    <submittedName>
        <fullName evidence="2">Uncharacterized protein</fullName>
    </submittedName>
</protein>
<feature type="compositionally biased region" description="Basic and acidic residues" evidence="1">
    <location>
        <begin position="666"/>
        <end position="677"/>
    </location>
</feature>
<name>A0A8S1IJU7_9CHLO</name>
<feature type="region of interest" description="Disordered" evidence="1">
    <location>
        <begin position="1043"/>
        <end position="1064"/>
    </location>
</feature>
<feature type="compositionally biased region" description="Basic and acidic residues" evidence="1">
    <location>
        <begin position="1153"/>
        <end position="1164"/>
    </location>
</feature>
<dbReference type="GO" id="GO:0006893">
    <property type="term" value="P:Golgi to plasma membrane transport"/>
    <property type="evidence" value="ECO:0007669"/>
    <property type="project" value="UniProtKB-ARBA"/>
</dbReference>
<feature type="compositionally biased region" description="Low complexity" evidence="1">
    <location>
        <begin position="548"/>
        <end position="567"/>
    </location>
</feature>
<organism evidence="2 3">
    <name type="scientific">Ostreobium quekettii</name>
    <dbReference type="NCBI Taxonomy" id="121088"/>
    <lineage>
        <taxon>Eukaryota</taxon>
        <taxon>Viridiplantae</taxon>
        <taxon>Chlorophyta</taxon>
        <taxon>core chlorophytes</taxon>
        <taxon>Ulvophyceae</taxon>
        <taxon>TCBD clade</taxon>
        <taxon>Bryopsidales</taxon>
        <taxon>Ostreobineae</taxon>
        <taxon>Ostreobiaceae</taxon>
        <taxon>Ostreobium</taxon>
    </lineage>
</organism>
<feature type="compositionally biased region" description="Low complexity" evidence="1">
    <location>
        <begin position="1134"/>
        <end position="1148"/>
    </location>
</feature>
<gene>
    <name evidence="2" type="ORF">OSTQU699_LOCUS248</name>
</gene>
<dbReference type="PANTHER" id="PTHR31975">
    <property type="entry name" value="BUD SITE SELECTION PROTEIN 7-RELATED"/>
    <property type="match status" value="1"/>
</dbReference>
<dbReference type="PANTHER" id="PTHR31975:SF1">
    <property type="entry name" value="BUD SITE SELECTION PROTEIN 7-RELATED"/>
    <property type="match status" value="1"/>
</dbReference>
<feature type="compositionally biased region" description="Basic and acidic residues" evidence="1">
    <location>
        <begin position="605"/>
        <end position="614"/>
    </location>
</feature>
<feature type="region of interest" description="Disordered" evidence="1">
    <location>
        <begin position="1084"/>
        <end position="1164"/>
    </location>
</feature>
<evidence type="ECO:0000313" key="2">
    <source>
        <dbReference type="EMBL" id="CAD7694888.1"/>
    </source>
</evidence>
<feature type="compositionally biased region" description="Polar residues" evidence="1">
    <location>
        <begin position="855"/>
        <end position="866"/>
    </location>
</feature>
<feature type="region of interest" description="Disordered" evidence="1">
    <location>
        <begin position="536"/>
        <end position="761"/>
    </location>
</feature>
<dbReference type="Pfam" id="PF09295">
    <property type="entry name" value="ChAPs"/>
    <property type="match status" value="1"/>
</dbReference>